<keyword evidence="2" id="KW-1185">Reference proteome</keyword>
<comment type="caution">
    <text evidence="1">The sequence shown here is derived from an EMBL/GenBank/DDBJ whole genome shotgun (WGS) entry which is preliminary data.</text>
</comment>
<protein>
    <recommendedName>
        <fullName evidence="3">Holin</fullName>
    </recommendedName>
</protein>
<reference evidence="1 2" key="1">
    <citation type="submission" date="2021-01" db="EMBL/GenBank/DDBJ databases">
        <title>Genome sequence of Shewanella schlegeliana JCM 11561.</title>
        <authorList>
            <person name="Zhang H."/>
            <person name="Li C."/>
        </authorList>
    </citation>
    <scope>NUCLEOTIDE SEQUENCE [LARGE SCALE GENOMIC DNA]</scope>
    <source>
        <strain evidence="1 2">JCM 11561</strain>
    </source>
</reference>
<dbReference type="EMBL" id="JAESVD010000010">
    <property type="protein sequence ID" value="MBL4914730.1"/>
    <property type="molecule type" value="Genomic_DNA"/>
</dbReference>
<evidence type="ECO:0008006" key="3">
    <source>
        <dbReference type="Google" id="ProtNLM"/>
    </source>
</evidence>
<dbReference type="Proteomes" id="UP000604898">
    <property type="component" value="Unassembled WGS sequence"/>
</dbReference>
<proteinExistence type="predicted"/>
<evidence type="ECO:0000313" key="1">
    <source>
        <dbReference type="EMBL" id="MBL4914730.1"/>
    </source>
</evidence>
<name>A0ABS1T1Q8_9GAMM</name>
<dbReference type="RefSeq" id="WP_202722979.1">
    <property type="nucleotide sequence ID" value="NZ_BPEX01000004.1"/>
</dbReference>
<accession>A0ABS1T1Q8</accession>
<organism evidence="1 2">
    <name type="scientific">Shewanella schlegeliana</name>
    <dbReference type="NCBI Taxonomy" id="190308"/>
    <lineage>
        <taxon>Bacteria</taxon>
        <taxon>Pseudomonadati</taxon>
        <taxon>Pseudomonadota</taxon>
        <taxon>Gammaproteobacteria</taxon>
        <taxon>Alteromonadales</taxon>
        <taxon>Shewanellaceae</taxon>
        <taxon>Shewanella</taxon>
    </lineage>
</organism>
<dbReference type="Pfam" id="PF20701">
    <property type="entry name" value="HetE-N"/>
    <property type="match status" value="1"/>
</dbReference>
<sequence length="113" mass="12182">MEFITSAILGGAIWDFIKFKAEPTIDNIRSTVGKLVNIDEAIESALSKELLKLKANESSSIEELTALLDSSLPIQSLLTQINQAPQNGVTIQNFGSGDAFNGDKVMGDKIITK</sequence>
<evidence type="ECO:0000313" key="2">
    <source>
        <dbReference type="Proteomes" id="UP000604898"/>
    </source>
</evidence>
<gene>
    <name evidence="1" type="ORF">JMA39_16625</name>
</gene>